<gene>
    <name evidence="3" type="ORF">ACFSJ0_17205</name>
</gene>
<dbReference type="InterPro" id="IPR050491">
    <property type="entry name" value="AmpC-like"/>
</dbReference>
<sequence>MTVCTTRRRVAIVAAALAAGMTTFPSAARAQGYDQAQLRRDLNAVSATGVVGTLGEVVTPSGRLRARAGVRELTSRAPVPADARFRIGSVTKTFVSTVVLRLVGEGRLSLDDTVEKWLPGVVRSSGNDGREITVRQLLQHTSGLHNYLPKPPGSARAWREERLRSYRAEQLVARAVRHRPDFAPGTNWRYSNTNYVLAGMIIRKVTGHTWQREVHDRILKPLGLRHTSAPGADPHMPRPHARAYMRFQRGGPWVDVTVKNQTLGDAAGAMISTTGDLNAFFRALMDGRLLAPAQLAEMKKTVPAKELQAMGVPGARYGLGLLYRPLSCGGGYWSHGGDGDGYRTRLGVSPDGRRGVVVSATSRSLADFKAEQRADRAMATLVDHALCATG</sequence>
<dbReference type="EC" id="3.-.-.-" evidence="3"/>
<keyword evidence="1" id="KW-0732">Signal</keyword>
<feature type="signal peptide" evidence="1">
    <location>
        <begin position="1"/>
        <end position="30"/>
    </location>
</feature>
<evidence type="ECO:0000256" key="1">
    <source>
        <dbReference type="SAM" id="SignalP"/>
    </source>
</evidence>
<dbReference type="InterPro" id="IPR001466">
    <property type="entry name" value="Beta-lactam-related"/>
</dbReference>
<organism evidence="3 4">
    <name type="scientific">Nonomuraea guangzhouensis</name>
    <dbReference type="NCBI Taxonomy" id="1291555"/>
    <lineage>
        <taxon>Bacteria</taxon>
        <taxon>Bacillati</taxon>
        <taxon>Actinomycetota</taxon>
        <taxon>Actinomycetes</taxon>
        <taxon>Streptosporangiales</taxon>
        <taxon>Streptosporangiaceae</taxon>
        <taxon>Nonomuraea</taxon>
    </lineage>
</organism>
<dbReference type="Proteomes" id="UP001597097">
    <property type="component" value="Unassembled WGS sequence"/>
</dbReference>
<evidence type="ECO:0000313" key="3">
    <source>
        <dbReference type="EMBL" id="MFD1538798.1"/>
    </source>
</evidence>
<name>A0ABW4G9D1_9ACTN</name>
<proteinExistence type="predicted"/>
<dbReference type="GO" id="GO:0016787">
    <property type="term" value="F:hydrolase activity"/>
    <property type="evidence" value="ECO:0007669"/>
    <property type="project" value="UniProtKB-KW"/>
</dbReference>
<evidence type="ECO:0000313" key="4">
    <source>
        <dbReference type="Proteomes" id="UP001597097"/>
    </source>
</evidence>
<dbReference type="EMBL" id="JBHUCM010000014">
    <property type="protein sequence ID" value="MFD1538798.1"/>
    <property type="molecule type" value="Genomic_DNA"/>
</dbReference>
<dbReference type="PANTHER" id="PTHR46825:SF7">
    <property type="entry name" value="D-ALANYL-D-ALANINE CARBOXYPEPTIDASE"/>
    <property type="match status" value="1"/>
</dbReference>
<dbReference type="Pfam" id="PF00144">
    <property type="entry name" value="Beta-lactamase"/>
    <property type="match status" value="1"/>
</dbReference>
<dbReference type="PANTHER" id="PTHR46825">
    <property type="entry name" value="D-ALANYL-D-ALANINE-CARBOXYPEPTIDASE/ENDOPEPTIDASE AMPH"/>
    <property type="match status" value="1"/>
</dbReference>
<evidence type="ECO:0000259" key="2">
    <source>
        <dbReference type="Pfam" id="PF00144"/>
    </source>
</evidence>
<keyword evidence="3" id="KW-0378">Hydrolase</keyword>
<protein>
    <submittedName>
        <fullName evidence="3">Serine hydrolase domain-containing protein</fullName>
        <ecNumber evidence="3">3.-.-.-</ecNumber>
    </submittedName>
</protein>
<reference evidence="4" key="1">
    <citation type="journal article" date="2019" name="Int. J. Syst. Evol. Microbiol.">
        <title>The Global Catalogue of Microorganisms (GCM) 10K type strain sequencing project: providing services to taxonomists for standard genome sequencing and annotation.</title>
        <authorList>
            <consortium name="The Broad Institute Genomics Platform"/>
            <consortium name="The Broad Institute Genome Sequencing Center for Infectious Disease"/>
            <person name="Wu L."/>
            <person name="Ma J."/>
        </authorList>
    </citation>
    <scope>NUCLEOTIDE SEQUENCE [LARGE SCALE GENOMIC DNA]</scope>
    <source>
        <strain evidence="4">CGMCC 1.15399</strain>
    </source>
</reference>
<feature type="chain" id="PRO_5045733056" evidence="1">
    <location>
        <begin position="31"/>
        <end position="390"/>
    </location>
</feature>
<comment type="caution">
    <text evidence="3">The sequence shown here is derived from an EMBL/GenBank/DDBJ whole genome shotgun (WGS) entry which is preliminary data.</text>
</comment>
<accession>A0ABW4G9D1</accession>
<keyword evidence="4" id="KW-1185">Reference proteome</keyword>
<feature type="domain" description="Beta-lactamase-related" evidence="2">
    <location>
        <begin position="56"/>
        <end position="373"/>
    </location>
</feature>
<dbReference type="RefSeq" id="WP_219530675.1">
    <property type="nucleotide sequence ID" value="NZ_JAHKRM010000009.1"/>
</dbReference>